<dbReference type="Proteomes" id="UP000028782">
    <property type="component" value="Chromosome"/>
</dbReference>
<dbReference type="EMBL" id="CP006704">
    <property type="protein sequence ID" value="AIJ48571.1"/>
    <property type="molecule type" value="Genomic_DNA"/>
</dbReference>
<protein>
    <submittedName>
        <fullName evidence="1">Uncharacterized protein</fullName>
    </submittedName>
</protein>
<proteinExistence type="predicted"/>
<name>A0A076PV31_COMTE</name>
<evidence type="ECO:0000313" key="1">
    <source>
        <dbReference type="EMBL" id="AIJ48571.1"/>
    </source>
</evidence>
<sequence length="308" mass="35075">MDFTALGERLLLCLDLYKQEQKMFENGMRDSLRSASFLESAHFRLFQEMLAQQAEVIKGTQTDLYLEQYRFVRDDVVRLQGCLDETIGLLRGSDAKRCNKGLYDESYKTSISLQHYLDDLRSAHASLEAFAFEICLDTPEGNALAAHQDAKRARYQLASEFPENFLQALKQASAFIAYLKKVGSAEIKGHLIKLSATIWGEPRCTVILIGPEVRQLLAGRATAHSQLSLIWADFILGPWGVLEGHWGRSMQAPGIQLLPNDEWSRLKRNDNAWKALHGFVDEVFVKELPFMRLRLPERRRAWSKGGKV</sequence>
<dbReference type="HOGENOM" id="CLU_902277_0_0_4"/>
<dbReference type="AlphaFoldDB" id="A0A076PV31"/>
<accession>A0A076PV31</accession>
<dbReference type="KEGG" id="ctes:O987_22430"/>
<organism evidence="1 2">
    <name type="scientific">Comamonas testosteroni TK102</name>
    <dbReference type="NCBI Taxonomy" id="1392005"/>
    <lineage>
        <taxon>Bacteria</taxon>
        <taxon>Pseudomonadati</taxon>
        <taxon>Pseudomonadota</taxon>
        <taxon>Betaproteobacteria</taxon>
        <taxon>Burkholderiales</taxon>
        <taxon>Comamonadaceae</taxon>
        <taxon>Comamonas</taxon>
    </lineage>
</organism>
<evidence type="ECO:0000313" key="2">
    <source>
        <dbReference type="Proteomes" id="UP000028782"/>
    </source>
</evidence>
<reference evidence="1 2" key="1">
    <citation type="journal article" date="2014" name="Genome Announc.">
        <title>Complete Genome Sequence of Polychlorinated Biphenyl Degrader Comamonas testosteroni TK102 (NBRC 109938).</title>
        <authorList>
            <person name="Fukuda K."/>
            <person name="Hosoyama A."/>
            <person name="Tsuchikane K."/>
            <person name="Ohji S."/>
            <person name="Yamazoe A."/>
            <person name="Fujita N."/>
            <person name="Shintani M."/>
            <person name="Kimbara K."/>
        </authorList>
    </citation>
    <scope>NUCLEOTIDE SEQUENCE [LARGE SCALE GENOMIC DNA]</scope>
    <source>
        <strain evidence="1">TK102</strain>
    </source>
</reference>
<gene>
    <name evidence="1" type="ORF">O987_22430</name>
</gene>